<dbReference type="OrthoDB" id="6692864at2759"/>
<dbReference type="HOGENOM" id="CLU_987598_0_0_1"/>
<organism evidence="1 2">
    <name type="scientific">Tilletiaria anomala (strain ATCC 24038 / CBS 436.72 / UBC 951)</name>
    <dbReference type="NCBI Taxonomy" id="1037660"/>
    <lineage>
        <taxon>Eukaryota</taxon>
        <taxon>Fungi</taxon>
        <taxon>Dikarya</taxon>
        <taxon>Basidiomycota</taxon>
        <taxon>Ustilaginomycotina</taxon>
        <taxon>Exobasidiomycetes</taxon>
        <taxon>Georgefischeriales</taxon>
        <taxon>Tilletiariaceae</taxon>
        <taxon>Tilletiaria</taxon>
    </lineage>
</organism>
<dbReference type="GO" id="GO:0016705">
    <property type="term" value="F:oxidoreductase activity, acting on paired donors, with incorporation or reduction of molecular oxygen"/>
    <property type="evidence" value="ECO:0007669"/>
    <property type="project" value="InterPro"/>
</dbReference>
<proteinExistence type="predicted"/>
<dbReference type="GO" id="GO:0005506">
    <property type="term" value="F:iron ion binding"/>
    <property type="evidence" value="ECO:0007669"/>
    <property type="project" value="InterPro"/>
</dbReference>
<reference evidence="1 2" key="1">
    <citation type="submission" date="2014-05" db="EMBL/GenBank/DDBJ databases">
        <title>Draft genome sequence of a rare smut relative, Tilletiaria anomala UBC 951.</title>
        <authorList>
            <consortium name="DOE Joint Genome Institute"/>
            <person name="Toome M."/>
            <person name="Kuo A."/>
            <person name="Henrissat B."/>
            <person name="Lipzen A."/>
            <person name="Tritt A."/>
            <person name="Yoshinaga Y."/>
            <person name="Zane M."/>
            <person name="Barry K."/>
            <person name="Grigoriev I.V."/>
            <person name="Spatafora J.W."/>
            <person name="Aimea M.C."/>
        </authorList>
    </citation>
    <scope>NUCLEOTIDE SEQUENCE [LARGE SCALE GENOMIC DNA]</scope>
    <source>
        <strain evidence="1 2">UBC 951</strain>
    </source>
</reference>
<dbReference type="InParanoid" id="A0A066VPL3"/>
<dbReference type="EMBL" id="JMSN01000059">
    <property type="protein sequence ID" value="KDN43692.1"/>
    <property type="molecule type" value="Genomic_DNA"/>
</dbReference>
<dbReference type="Gene3D" id="1.10.630.10">
    <property type="entry name" value="Cytochrome P450"/>
    <property type="match status" value="1"/>
</dbReference>
<dbReference type="RefSeq" id="XP_013242468.1">
    <property type="nucleotide sequence ID" value="XM_013387014.1"/>
</dbReference>
<accession>A0A066VPL3</accession>
<dbReference type="AlphaFoldDB" id="A0A066VPL3"/>
<dbReference type="Proteomes" id="UP000027361">
    <property type="component" value="Unassembled WGS sequence"/>
</dbReference>
<dbReference type="GO" id="GO:0004497">
    <property type="term" value="F:monooxygenase activity"/>
    <property type="evidence" value="ECO:0007669"/>
    <property type="project" value="InterPro"/>
</dbReference>
<dbReference type="GO" id="GO:0020037">
    <property type="term" value="F:heme binding"/>
    <property type="evidence" value="ECO:0007669"/>
    <property type="project" value="InterPro"/>
</dbReference>
<dbReference type="STRING" id="1037660.A0A066VPL3"/>
<dbReference type="InterPro" id="IPR036396">
    <property type="entry name" value="Cyt_P450_sf"/>
</dbReference>
<gene>
    <name evidence="1" type="ORF">K437DRAFT_263488</name>
</gene>
<evidence type="ECO:0000313" key="2">
    <source>
        <dbReference type="Proteomes" id="UP000027361"/>
    </source>
</evidence>
<name>A0A066VPL3_TILAU</name>
<protein>
    <submittedName>
        <fullName evidence="1">Uncharacterized protein</fullName>
    </submittedName>
</protein>
<dbReference type="SUPFAM" id="SSF48264">
    <property type="entry name" value="Cytochrome P450"/>
    <property type="match status" value="1"/>
</dbReference>
<dbReference type="GeneID" id="25265678"/>
<evidence type="ECO:0000313" key="1">
    <source>
        <dbReference type="EMBL" id="KDN43692.1"/>
    </source>
</evidence>
<sequence length="282" mass="31792">MLGAKSTVLKWPWPTGVHAGLPKRSLALRIWDMCFKSTASNVYESGLTKLKKELMLSLEDKGGLSRPIFFLEKAVEMFNVVNAQYFLNSALEFNQFMLPALEDRINRGMSEPDVMSYLLGENNKRAKNIPRKRISPTSVSRAMAIFKLAHNPQVLRKVAKKIDGVVDIINEALRRYLSVMSGLQHFTPPEGIFVNGRHIPMKVRRDPKPVGNDNVKAFNPCSYRSTGYISKQLELRETSKLATGLKSDGWLEKYLLDTLTICKEDPIRVVLTMNPAGPRKGV</sequence>
<comment type="caution">
    <text evidence="1">The sequence shown here is derived from an EMBL/GenBank/DDBJ whole genome shotgun (WGS) entry which is preliminary data.</text>
</comment>
<keyword evidence="2" id="KW-1185">Reference proteome</keyword>